<dbReference type="Gene3D" id="1.10.10.10">
    <property type="entry name" value="Winged helix-like DNA-binding domain superfamily/Winged helix DNA-binding domain"/>
    <property type="match status" value="1"/>
</dbReference>
<dbReference type="Gene3D" id="3.90.79.10">
    <property type="entry name" value="Nucleoside Triphosphate Pyrophosphohydrolase"/>
    <property type="match status" value="1"/>
</dbReference>
<dbReference type="AlphaFoldDB" id="A0A345PA44"/>
<dbReference type="InterPro" id="IPR054105">
    <property type="entry name" value="WHD_NrtR"/>
</dbReference>
<dbReference type="Proteomes" id="UP000253940">
    <property type="component" value="Chromosome"/>
</dbReference>
<evidence type="ECO:0000313" key="3">
    <source>
        <dbReference type="Proteomes" id="UP000253940"/>
    </source>
</evidence>
<dbReference type="OrthoDB" id="542521at2"/>
<dbReference type="Pfam" id="PF21906">
    <property type="entry name" value="WHD_NrtR"/>
    <property type="match status" value="1"/>
</dbReference>
<reference evidence="2 3" key="1">
    <citation type="submission" date="2018-07" db="EMBL/GenBank/DDBJ databases">
        <title>Genome sequencing of Moraxellaceae gen. HYN0046.</title>
        <authorList>
            <person name="Kim M."/>
            <person name="Yi H."/>
        </authorList>
    </citation>
    <scope>NUCLEOTIDE SEQUENCE [LARGE SCALE GENOMIC DNA]</scope>
    <source>
        <strain evidence="2 3">HYN0046</strain>
    </source>
</reference>
<dbReference type="InterPro" id="IPR000086">
    <property type="entry name" value="NUDIX_hydrolase_dom"/>
</dbReference>
<dbReference type="GO" id="GO:0003824">
    <property type="term" value="F:catalytic activity"/>
    <property type="evidence" value="ECO:0007669"/>
    <property type="project" value="UniProtKB-ARBA"/>
</dbReference>
<evidence type="ECO:0000313" key="2">
    <source>
        <dbReference type="EMBL" id="AXI04153.1"/>
    </source>
</evidence>
<evidence type="ECO:0000259" key="1">
    <source>
        <dbReference type="PROSITE" id="PS51462"/>
    </source>
</evidence>
<dbReference type="PANTHER" id="PTHR43736">
    <property type="entry name" value="ADP-RIBOSE PYROPHOSPHATASE"/>
    <property type="match status" value="1"/>
</dbReference>
<accession>A0A345PA44</accession>
<dbReference type="PROSITE" id="PS51462">
    <property type="entry name" value="NUDIX"/>
    <property type="match status" value="1"/>
</dbReference>
<dbReference type="CDD" id="cd18873">
    <property type="entry name" value="NUDIX_NadM_like"/>
    <property type="match status" value="1"/>
</dbReference>
<dbReference type="PANTHER" id="PTHR43736:SF4">
    <property type="entry name" value="SLR1690 PROTEIN"/>
    <property type="match status" value="1"/>
</dbReference>
<feature type="domain" description="Nudix hydrolase" evidence="1">
    <location>
        <begin position="19"/>
        <end position="153"/>
    </location>
</feature>
<dbReference type="SUPFAM" id="SSF46785">
    <property type="entry name" value="Winged helix' DNA-binding domain"/>
    <property type="match status" value="1"/>
</dbReference>
<sequence length="250" mass="28391">MSMSEKEFLQNYNARDYDAPLMSVDMAIFSVLAGRLQVLLIQRANFPRKGEWALPGGFINLVSDQTLLATAHRKLFEKTGIASPYLEQVATIGNATRDPRGWSVTALYFALIDFKAFQQQESQLLEHCEWIDVEKARVMPLAFDHHELLEAAIERLINKTRYTALPVSLLPALFTLTELQHIYEIILGQSLDKKAFRRRMIEAGAVIETGQSKVVGKRPAQLYRFNAASFDFTFPRSLELPKTQNENVSP</sequence>
<organism evidence="2 3">
    <name type="scientific">Aquirhabdus parva</name>
    <dbReference type="NCBI Taxonomy" id="2283318"/>
    <lineage>
        <taxon>Bacteria</taxon>
        <taxon>Pseudomonadati</taxon>
        <taxon>Pseudomonadota</taxon>
        <taxon>Gammaproteobacteria</taxon>
        <taxon>Moraxellales</taxon>
        <taxon>Moraxellaceae</taxon>
        <taxon>Aquirhabdus</taxon>
    </lineage>
</organism>
<dbReference type="InterPro" id="IPR036390">
    <property type="entry name" value="WH_DNA-bd_sf"/>
</dbReference>
<proteinExistence type="predicted"/>
<dbReference type="Pfam" id="PF00293">
    <property type="entry name" value="NUDIX"/>
    <property type="match status" value="1"/>
</dbReference>
<gene>
    <name evidence="2" type="ORF">HYN46_15685</name>
</gene>
<dbReference type="KEGG" id="mbah:HYN46_15685"/>
<dbReference type="EMBL" id="CP031222">
    <property type="protein sequence ID" value="AXI04153.1"/>
    <property type="molecule type" value="Genomic_DNA"/>
</dbReference>
<dbReference type="SUPFAM" id="SSF55811">
    <property type="entry name" value="Nudix"/>
    <property type="match status" value="1"/>
</dbReference>
<dbReference type="InterPro" id="IPR015797">
    <property type="entry name" value="NUDIX_hydrolase-like_dom_sf"/>
</dbReference>
<protein>
    <submittedName>
        <fullName evidence="2">NUDIX domain-containing protein</fullName>
    </submittedName>
</protein>
<name>A0A345PA44_9GAMM</name>
<dbReference type="InterPro" id="IPR036388">
    <property type="entry name" value="WH-like_DNA-bd_sf"/>
</dbReference>
<keyword evidence="3" id="KW-1185">Reference proteome</keyword>
<dbReference type="RefSeq" id="WP_114900261.1">
    <property type="nucleotide sequence ID" value="NZ_CP031222.1"/>
</dbReference>